<evidence type="ECO:0000256" key="13">
    <source>
        <dbReference type="ARBA" id="ARBA00077538"/>
    </source>
</evidence>
<dbReference type="AlphaFoldDB" id="A0AAD9FPN1"/>
<evidence type="ECO:0000256" key="7">
    <source>
        <dbReference type="ARBA" id="ARBA00023157"/>
    </source>
</evidence>
<dbReference type="InterPro" id="IPR013766">
    <property type="entry name" value="Thioredoxin_domain"/>
</dbReference>
<accession>A0AAD9FPN1</accession>
<keyword evidence="6" id="KW-0560">Oxidoreductase</keyword>
<feature type="domain" description="Thioredoxin" evidence="15">
    <location>
        <begin position="113"/>
        <end position="262"/>
    </location>
</feature>
<comment type="subunit">
    <text evidence="2">Monomer.</text>
</comment>
<evidence type="ECO:0000256" key="6">
    <source>
        <dbReference type="ARBA" id="ARBA00023002"/>
    </source>
</evidence>
<evidence type="ECO:0000256" key="4">
    <source>
        <dbReference type="ARBA" id="ARBA00022559"/>
    </source>
</evidence>
<dbReference type="InterPro" id="IPR036249">
    <property type="entry name" value="Thioredoxin-like_sf"/>
</dbReference>
<dbReference type="InterPro" id="IPR000866">
    <property type="entry name" value="AhpC/TSA"/>
</dbReference>
<dbReference type="PROSITE" id="PS51352">
    <property type="entry name" value="THIOREDOXIN_2"/>
    <property type="match status" value="1"/>
</dbReference>
<name>A0AAD9FPN1_PAPLA</name>
<keyword evidence="4" id="KW-0575">Peroxidase</keyword>
<feature type="compositionally biased region" description="Low complexity" evidence="14">
    <location>
        <begin position="13"/>
        <end position="30"/>
    </location>
</feature>
<dbReference type="PANTHER" id="PTHR42801:SF23">
    <property type="entry name" value="PEROXIREDOXIN DOT5"/>
    <property type="match status" value="1"/>
</dbReference>
<feature type="region of interest" description="Disordered" evidence="14">
    <location>
        <begin position="1"/>
        <end position="120"/>
    </location>
</feature>
<keyword evidence="5" id="KW-0049">Antioxidant</keyword>
<dbReference type="GO" id="GO:0005737">
    <property type="term" value="C:cytoplasm"/>
    <property type="evidence" value="ECO:0007669"/>
    <property type="project" value="TreeGrafter"/>
</dbReference>
<evidence type="ECO:0000256" key="8">
    <source>
        <dbReference type="ARBA" id="ARBA00023242"/>
    </source>
</evidence>
<dbReference type="GO" id="GO:0005634">
    <property type="term" value="C:nucleus"/>
    <property type="evidence" value="ECO:0007669"/>
    <property type="project" value="UniProtKB-SubCell"/>
</dbReference>
<dbReference type="FunFam" id="3.40.30.10:FF:000157">
    <property type="entry name" value="DOT5p Nuclear thiol peroxidase"/>
    <property type="match status" value="1"/>
</dbReference>
<comment type="similarity">
    <text evidence="11">Belongs to the peroxiredoxin family. BCP/PrxQ subfamily.</text>
</comment>
<feature type="compositionally biased region" description="Basic and acidic residues" evidence="14">
    <location>
        <begin position="31"/>
        <end position="58"/>
    </location>
</feature>
<evidence type="ECO:0000256" key="11">
    <source>
        <dbReference type="ARBA" id="ARBA00038489"/>
    </source>
</evidence>
<keyword evidence="17" id="KW-1185">Reference proteome</keyword>
<evidence type="ECO:0000256" key="1">
    <source>
        <dbReference type="ARBA" id="ARBA00004123"/>
    </source>
</evidence>
<evidence type="ECO:0000256" key="9">
    <source>
        <dbReference type="ARBA" id="ARBA00023284"/>
    </source>
</evidence>
<gene>
    <name evidence="16" type="ORF">DB88DRAFT_258954</name>
</gene>
<evidence type="ECO:0000256" key="10">
    <source>
        <dbReference type="ARBA" id="ARBA00032824"/>
    </source>
</evidence>
<evidence type="ECO:0000256" key="2">
    <source>
        <dbReference type="ARBA" id="ARBA00011245"/>
    </source>
</evidence>
<keyword evidence="7" id="KW-1015">Disulfide bond</keyword>
<comment type="caution">
    <text evidence="16">The sequence shown here is derived from an EMBL/GenBank/DDBJ whole genome shotgun (WGS) entry which is preliminary data.</text>
</comment>
<dbReference type="GO" id="GO:0008379">
    <property type="term" value="F:thioredoxin peroxidase activity"/>
    <property type="evidence" value="ECO:0007669"/>
    <property type="project" value="TreeGrafter"/>
</dbReference>
<evidence type="ECO:0000256" key="5">
    <source>
        <dbReference type="ARBA" id="ARBA00022862"/>
    </source>
</evidence>
<keyword evidence="9" id="KW-0676">Redox-active center</keyword>
<evidence type="ECO:0000256" key="12">
    <source>
        <dbReference type="ARBA" id="ARBA00049091"/>
    </source>
</evidence>
<organism evidence="16 17">
    <name type="scientific">Papiliotrema laurentii</name>
    <name type="common">Cryptococcus laurentii</name>
    <dbReference type="NCBI Taxonomy" id="5418"/>
    <lineage>
        <taxon>Eukaryota</taxon>
        <taxon>Fungi</taxon>
        <taxon>Dikarya</taxon>
        <taxon>Basidiomycota</taxon>
        <taxon>Agaricomycotina</taxon>
        <taxon>Tremellomycetes</taxon>
        <taxon>Tremellales</taxon>
        <taxon>Rhynchogastremaceae</taxon>
        <taxon>Papiliotrema</taxon>
    </lineage>
</organism>
<evidence type="ECO:0000256" key="3">
    <source>
        <dbReference type="ARBA" id="ARBA00013017"/>
    </source>
</evidence>
<feature type="compositionally biased region" description="Basic and acidic residues" evidence="14">
    <location>
        <begin position="89"/>
        <end position="104"/>
    </location>
</feature>
<dbReference type="Gene3D" id="3.40.30.10">
    <property type="entry name" value="Glutaredoxin"/>
    <property type="match status" value="1"/>
</dbReference>
<dbReference type="SUPFAM" id="SSF52833">
    <property type="entry name" value="Thioredoxin-like"/>
    <property type="match status" value="1"/>
</dbReference>
<reference evidence="16" key="1">
    <citation type="submission" date="2023-02" db="EMBL/GenBank/DDBJ databases">
        <title>Identification and recombinant expression of a fungal hydrolase from Papiliotrema laurentii that hydrolyzes apple cutin and clears colloidal polyester polyurethane.</title>
        <authorList>
            <consortium name="DOE Joint Genome Institute"/>
            <person name="Roman V.A."/>
            <person name="Bojanowski C."/>
            <person name="Crable B.R."/>
            <person name="Wagner D.N."/>
            <person name="Hung C.S."/>
            <person name="Nadeau L.J."/>
            <person name="Schratz L."/>
            <person name="Haridas S."/>
            <person name="Pangilinan J."/>
            <person name="Lipzen A."/>
            <person name="Na H."/>
            <person name="Yan M."/>
            <person name="Ng V."/>
            <person name="Grigoriev I.V."/>
            <person name="Spatafora J.W."/>
            <person name="Barlow D."/>
            <person name="Biffinger J."/>
            <person name="Kelley-Loughnane N."/>
            <person name="Varaljay V.A."/>
            <person name="Crookes-Goodson W.J."/>
        </authorList>
    </citation>
    <scope>NUCLEOTIDE SEQUENCE</scope>
    <source>
        <strain evidence="16">5307AH</strain>
    </source>
</reference>
<dbReference type="GO" id="GO:0045454">
    <property type="term" value="P:cell redox homeostasis"/>
    <property type="evidence" value="ECO:0007669"/>
    <property type="project" value="TreeGrafter"/>
</dbReference>
<dbReference type="EC" id="1.11.1.24" evidence="3"/>
<dbReference type="PANTHER" id="PTHR42801">
    <property type="entry name" value="THIOREDOXIN-DEPENDENT PEROXIDE REDUCTASE"/>
    <property type="match status" value="1"/>
</dbReference>
<sequence length="262" mass="28046">MAPNSKPQSKPESTASRRSARLAGSAAPASETKEGKKREASAPKSESTAKKAKTDSSNKAKTTSKATNGTSKPAAETIPEDDEQQANEKASEEEKKAEAPKSAKADTGGKGPIKLGDSLPSITLQNEKGEDVDVAKLAEGGTGVVLFLYPKADTPGCTTQACGFRDHHAELKDLGYDVYGLSKDKPTAQQKWITKKELNYTLLSDPESKLIKKLGAFVQPNNTKRSHFIFSKDDGKLTDAQLGVKPANDPANVIDFIKKHHK</sequence>
<comment type="catalytic activity">
    <reaction evidence="12">
        <text>a hydroperoxide + [thioredoxin]-dithiol = an alcohol + [thioredoxin]-disulfide + H2O</text>
        <dbReference type="Rhea" id="RHEA:62620"/>
        <dbReference type="Rhea" id="RHEA-COMP:10698"/>
        <dbReference type="Rhea" id="RHEA-COMP:10700"/>
        <dbReference type="ChEBI" id="CHEBI:15377"/>
        <dbReference type="ChEBI" id="CHEBI:29950"/>
        <dbReference type="ChEBI" id="CHEBI:30879"/>
        <dbReference type="ChEBI" id="CHEBI:35924"/>
        <dbReference type="ChEBI" id="CHEBI:50058"/>
        <dbReference type="EC" id="1.11.1.24"/>
    </reaction>
</comment>
<evidence type="ECO:0000256" key="14">
    <source>
        <dbReference type="SAM" id="MobiDB-lite"/>
    </source>
</evidence>
<dbReference type="CDD" id="cd03017">
    <property type="entry name" value="PRX_BCP"/>
    <property type="match status" value="1"/>
</dbReference>
<evidence type="ECO:0000259" key="15">
    <source>
        <dbReference type="PROSITE" id="PS51352"/>
    </source>
</evidence>
<evidence type="ECO:0000313" key="17">
    <source>
        <dbReference type="Proteomes" id="UP001182556"/>
    </source>
</evidence>
<dbReference type="EMBL" id="JAODAN010000005">
    <property type="protein sequence ID" value="KAK1923951.1"/>
    <property type="molecule type" value="Genomic_DNA"/>
</dbReference>
<dbReference type="Proteomes" id="UP001182556">
    <property type="component" value="Unassembled WGS sequence"/>
</dbReference>
<dbReference type="Pfam" id="PF00578">
    <property type="entry name" value="AhpC-TSA"/>
    <property type="match status" value="1"/>
</dbReference>
<comment type="subcellular location">
    <subcellularLocation>
        <location evidence="1">Nucleus</location>
    </subcellularLocation>
</comment>
<dbReference type="InterPro" id="IPR050924">
    <property type="entry name" value="Peroxiredoxin_BCP/PrxQ"/>
</dbReference>
<keyword evidence="8" id="KW-0539">Nucleus</keyword>
<feature type="compositionally biased region" description="Polar residues" evidence="14">
    <location>
        <begin position="59"/>
        <end position="71"/>
    </location>
</feature>
<protein>
    <recommendedName>
        <fullName evidence="3">thioredoxin-dependent peroxiredoxin</fullName>
        <ecNumber evidence="3">1.11.1.24</ecNumber>
    </recommendedName>
    <alternativeName>
        <fullName evidence="13">Nuclear thiol peroxidase</fullName>
    </alternativeName>
    <alternativeName>
        <fullName evidence="10">Thioredoxin peroxidase</fullName>
    </alternativeName>
</protein>
<proteinExistence type="inferred from homology"/>
<evidence type="ECO:0000313" key="16">
    <source>
        <dbReference type="EMBL" id="KAK1923951.1"/>
    </source>
</evidence>
<dbReference type="GO" id="GO:0034599">
    <property type="term" value="P:cellular response to oxidative stress"/>
    <property type="evidence" value="ECO:0007669"/>
    <property type="project" value="UniProtKB-ARBA"/>
</dbReference>
<feature type="compositionally biased region" description="Polar residues" evidence="14">
    <location>
        <begin position="1"/>
        <end position="12"/>
    </location>
</feature>